<evidence type="ECO:0000259" key="8">
    <source>
        <dbReference type="PROSITE" id="PS50234"/>
    </source>
</evidence>
<protein>
    <submittedName>
        <fullName evidence="9">Pilus assembly protein PilY</fullName>
    </submittedName>
</protein>
<evidence type="ECO:0000256" key="2">
    <source>
        <dbReference type="ARBA" id="ARBA00008387"/>
    </source>
</evidence>
<sequence length="1026" mass="108319">MIRKLLASLWTAAALAALTAMPAGPAHAEDIDLFVGYNPSAAQAPNVLFVLDNTANWNQPFTDEMTALASAFRSLQANKFKVGLMMFTETGQGNSNADGGYVRAAVRMLDDGTKIKYSALISSLDKLGDKSNGGKAGKTMAEVYRYLASGTPIAGNGKVKADYSGNVNGTQASKDIYALTRNALSGFSATTYVGPSTENCTGTFVIYISNGAAQDNTSDSQISNAALRAAGGDTTQITLSPSGSQDNTADEWSRFLQTSMGVKVYTIEAAKATGGQGPGWTSLLRSMATQSKGEYYDISGNPDLGSALGAALDDIFSKIQSVNSVFSSVSLPVSVNTQGTYLNQVFVGMFRPDQDAFPRWNGNLKQYKLGLDSNNQLILQDAVGNNALNNQTGFVAPCARSFWTPAPSDTDAYWSFRPSGDCIGKEAADSPDGNVVEKGAQGYMLRRLAVANRNMKTCAPGSCTALTAFADGNAAITKAALGVTADTDRTALINWARGLDDKGDERLDAQGNPVTSTSMRPSVHGDVVHSRPVAINYGTDTTPQVVVFYGGNDGVLRAVNGNRTAAIGSAAAGDELWSFMPPEFYGSIKRLYDNSTRINFPLLPVTSSSVAPKPYGMDGPVSAYRKDSTTWLYASMRRGGRLIYSFDVSSPASPTLKWRKGCPNQGDDTGCDTGFEGIGQTWSAPKVMRASGYGGGNSPLLIFGGGYDKCEDVDASTSSQACGTGAKGSGIYVLDANTGARLQMFATPRPVVGEVTVVTDSLGIARIAYAADLGGNVYRIVLDSGAPSAWSMTQIASLGCDTVITCTPNRKFMFAPDVVEDNGAFVILLGSGDREKPLRYYNVALGVANRFYMLVDKPTDGTWLSSETSRCGTGNGLLCQASLQPITDNSTPTSSDLATKKGWYLALAAGEQVVTSSVTAYGVTTFNTHTPSNPNTQMCRADLGTARVYNVSYVNAAPQGPGGRFQNVTGGGLAPSPSVFRVQDDNGSMRDVVIGANPDSFLSPKGTSPKAAFKQPKGRVYWFIQK</sequence>
<evidence type="ECO:0000256" key="7">
    <source>
        <dbReference type="SAM" id="SignalP"/>
    </source>
</evidence>
<feature type="chain" id="PRO_5019424735" evidence="7">
    <location>
        <begin position="29"/>
        <end position="1026"/>
    </location>
</feature>
<reference evidence="9 10" key="1">
    <citation type="submission" date="2018-12" db="EMBL/GenBank/DDBJ databases">
        <title>The genome sequences of Variovorax guangxiensis DSM 27352.</title>
        <authorList>
            <person name="Gao J."/>
            <person name="Sun J."/>
        </authorList>
    </citation>
    <scope>NUCLEOTIDE SEQUENCE [LARGE SCALE GENOMIC DNA]</scope>
    <source>
        <strain evidence="9 10">DSM 27352</strain>
    </source>
</reference>
<evidence type="ECO:0000256" key="4">
    <source>
        <dbReference type="ARBA" id="ARBA00022723"/>
    </source>
</evidence>
<evidence type="ECO:0000256" key="6">
    <source>
        <dbReference type="ARBA" id="ARBA00023263"/>
    </source>
</evidence>
<dbReference type="InterPro" id="IPR011047">
    <property type="entry name" value="Quinoprotein_ADH-like_sf"/>
</dbReference>
<feature type="domain" description="VWFA" evidence="8">
    <location>
        <begin position="46"/>
        <end position="319"/>
    </location>
</feature>
<proteinExistence type="inferred from homology"/>
<organism evidence="9 10">
    <name type="scientific">Variovorax guangxiensis</name>
    <dbReference type="NCBI Taxonomy" id="1775474"/>
    <lineage>
        <taxon>Bacteria</taxon>
        <taxon>Pseudomonadati</taxon>
        <taxon>Pseudomonadota</taxon>
        <taxon>Betaproteobacteria</taxon>
        <taxon>Burkholderiales</taxon>
        <taxon>Comamonadaceae</taxon>
        <taxon>Variovorax</taxon>
    </lineage>
</organism>
<accession>A0A433MMJ5</accession>
<keyword evidence="6" id="KW-0281">Fimbrium</keyword>
<evidence type="ECO:0000256" key="5">
    <source>
        <dbReference type="ARBA" id="ARBA00022837"/>
    </source>
</evidence>
<keyword evidence="7" id="KW-0732">Signal</keyword>
<dbReference type="InterPro" id="IPR008707">
    <property type="entry name" value="B-propeller_PilY1"/>
</dbReference>
<dbReference type="Proteomes" id="UP000281118">
    <property type="component" value="Unassembled WGS sequence"/>
</dbReference>
<comment type="subcellular location">
    <subcellularLocation>
        <location evidence="1">Fimbrium</location>
    </subcellularLocation>
</comment>
<gene>
    <name evidence="9" type="ORF">EJP67_19825</name>
</gene>
<dbReference type="RefSeq" id="WP_126023411.1">
    <property type="nucleotide sequence ID" value="NZ_RXFT01000008.1"/>
</dbReference>
<keyword evidence="5" id="KW-0106">Calcium</keyword>
<evidence type="ECO:0000256" key="3">
    <source>
        <dbReference type="ARBA" id="ARBA00022558"/>
    </source>
</evidence>
<dbReference type="GO" id="GO:0046872">
    <property type="term" value="F:metal ion binding"/>
    <property type="evidence" value="ECO:0007669"/>
    <property type="project" value="UniProtKB-KW"/>
</dbReference>
<dbReference type="AlphaFoldDB" id="A0A433MMJ5"/>
<evidence type="ECO:0000256" key="1">
    <source>
        <dbReference type="ARBA" id="ARBA00004561"/>
    </source>
</evidence>
<keyword evidence="3" id="KW-1029">Fimbrium biogenesis</keyword>
<evidence type="ECO:0000313" key="10">
    <source>
        <dbReference type="Proteomes" id="UP000281118"/>
    </source>
</evidence>
<keyword evidence="4" id="KW-0479">Metal-binding</keyword>
<comment type="caution">
    <text evidence="9">The sequence shown here is derived from an EMBL/GenBank/DDBJ whole genome shotgun (WGS) entry which is preliminary data.</text>
</comment>
<dbReference type="PROSITE" id="PS50234">
    <property type="entry name" value="VWFA"/>
    <property type="match status" value="1"/>
</dbReference>
<dbReference type="Pfam" id="PF05567">
    <property type="entry name" value="T4P_PilY1"/>
    <property type="match status" value="1"/>
</dbReference>
<evidence type="ECO:0000313" key="9">
    <source>
        <dbReference type="EMBL" id="RUR69309.1"/>
    </source>
</evidence>
<dbReference type="InterPro" id="IPR002035">
    <property type="entry name" value="VWF_A"/>
</dbReference>
<dbReference type="EMBL" id="RXFT01000008">
    <property type="protein sequence ID" value="RUR69309.1"/>
    <property type="molecule type" value="Genomic_DNA"/>
</dbReference>
<feature type="signal peptide" evidence="7">
    <location>
        <begin position="1"/>
        <end position="28"/>
    </location>
</feature>
<comment type="similarity">
    <text evidence="2">Belongs to the PilY1 family.</text>
</comment>
<name>A0A433MMJ5_9BURK</name>
<dbReference type="OrthoDB" id="7156875at2"/>
<dbReference type="SUPFAM" id="SSF50998">
    <property type="entry name" value="Quinoprotein alcohol dehydrogenase-like"/>
    <property type="match status" value="1"/>
</dbReference>
<dbReference type="GO" id="GO:0009289">
    <property type="term" value="C:pilus"/>
    <property type="evidence" value="ECO:0007669"/>
    <property type="project" value="UniProtKB-SubCell"/>
</dbReference>